<proteinExistence type="predicted"/>
<evidence type="ECO:0000313" key="1">
    <source>
        <dbReference type="EMBL" id="CBI39317.3"/>
    </source>
</evidence>
<organism evidence="1 2">
    <name type="scientific">Vitis vinifera</name>
    <name type="common">Grape</name>
    <dbReference type="NCBI Taxonomy" id="29760"/>
    <lineage>
        <taxon>Eukaryota</taxon>
        <taxon>Viridiplantae</taxon>
        <taxon>Streptophyta</taxon>
        <taxon>Embryophyta</taxon>
        <taxon>Tracheophyta</taxon>
        <taxon>Spermatophyta</taxon>
        <taxon>Magnoliopsida</taxon>
        <taxon>eudicotyledons</taxon>
        <taxon>Gunneridae</taxon>
        <taxon>Pentapetalae</taxon>
        <taxon>rosids</taxon>
        <taxon>Vitales</taxon>
        <taxon>Vitaceae</taxon>
        <taxon>Viteae</taxon>
        <taxon>Vitis</taxon>
    </lineage>
</organism>
<dbReference type="HOGENOM" id="CLU_3352110_0_0_1"/>
<accession>D7U9A3</accession>
<reference evidence="2" key="1">
    <citation type="journal article" date="2007" name="Nature">
        <title>The grapevine genome sequence suggests ancestral hexaploidization in major angiosperm phyla.</title>
        <authorList>
            <consortium name="The French-Italian Public Consortium for Grapevine Genome Characterization."/>
            <person name="Jaillon O."/>
            <person name="Aury J.-M."/>
            <person name="Noel B."/>
            <person name="Policriti A."/>
            <person name="Clepet C."/>
            <person name="Casagrande A."/>
            <person name="Choisne N."/>
            <person name="Aubourg S."/>
            <person name="Vitulo N."/>
            <person name="Jubin C."/>
            <person name="Vezzi A."/>
            <person name="Legeai F."/>
            <person name="Hugueney P."/>
            <person name="Dasilva C."/>
            <person name="Horner D."/>
            <person name="Mica E."/>
            <person name="Jublot D."/>
            <person name="Poulain J."/>
            <person name="Bruyere C."/>
            <person name="Billault A."/>
            <person name="Segurens B."/>
            <person name="Gouyvenoux M."/>
            <person name="Ugarte E."/>
            <person name="Cattonaro F."/>
            <person name="Anthouard V."/>
            <person name="Vico V."/>
            <person name="Del Fabbro C."/>
            <person name="Alaux M."/>
            <person name="Di Gaspero G."/>
            <person name="Dumas V."/>
            <person name="Felice N."/>
            <person name="Paillard S."/>
            <person name="Juman I."/>
            <person name="Moroldo M."/>
            <person name="Scalabrin S."/>
            <person name="Canaguier A."/>
            <person name="Le Clainche I."/>
            <person name="Malacrida G."/>
            <person name="Durand E."/>
            <person name="Pesole G."/>
            <person name="Laucou V."/>
            <person name="Chatelet P."/>
            <person name="Merdinoglu D."/>
            <person name="Delledonne M."/>
            <person name="Pezzotti M."/>
            <person name="Lecharny A."/>
            <person name="Scarpelli C."/>
            <person name="Artiguenave F."/>
            <person name="Pe M.E."/>
            <person name="Valle G."/>
            <person name="Morgante M."/>
            <person name="Caboche M."/>
            <person name="Adam-Blondon A.-F."/>
            <person name="Weissenbach J."/>
            <person name="Quetier F."/>
            <person name="Wincker P."/>
        </authorList>
    </citation>
    <scope>NUCLEOTIDE SEQUENCE [LARGE SCALE GENOMIC DNA]</scope>
    <source>
        <strain evidence="2">cv. Pinot noir / PN40024</strain>
    </source>
</reference>
<protein>
    <submittedName>
        <fullName evidence="1">Uncharacterized protein</fullName>
    </submittedName>
</protein>
<dbReference type="InParanoid" id="D7U9A3"/>
<evidence type="ECO:0000313" key="2">
    <source>
        <dbReference type="Proteomes" id="UP000009183"/>
    </source>
</evidence>
<dbReference type="AlphaFoldDB" id="D7U9A3"/>
<gene>
    <name evidence="1" type="ordered locus">VIT_18s0041g00770</name>
</gene>
<dbReference type="EMBL" id="FN596744">
    <property type="protein sequence ID" value="CBI39317.3"/>
    <property type="molecule type" value="Genomic_DNA"/>
</dbReference>
<sequence>MVDFQNNGENRNESRFFLVEINVMVWNWYSKCRIIQQ</sequence>
<name>D7U9A3_VITVI</name>
<dbReference type="PaxDb" id="29760-VIT_18s0041g00770.t01"/>
<keyword evidence="2" id="KW-1185">Reference proteome</keyword>
<dbReference type="Proteomes" id="UP000009183">
    <property type="component" value="Chromosome 18"/>
</dbReference>